<gene>
    <name evidence="1" type="ORF">TSPGSL018_24811</name>
</gene>
<reference evidence="1" key="1">
    <citation type="submission" date="2014-05" db="EMBL/GenBank/DDBJ databases">
        <title>The transcriptome of the halophilic microalga Tetraselmis sp. GSL018 isolated from the Great Salt Lake, Utah.</title>
        <authorList>
            <person name="Jinkerson R.E."/>
            <person name="D'Adamo S."/>
            <person name="Posewitz M.C."/>
        </authorList>
    </citation>
    <scope>NUCLEOTIDE SEQUENCE</scope>
    <source>
        <strain evidence="1">GSL018</strain>
    </source>
</reference>
<protein>
    <submittedName>
        <fullName evidence="1">Uncharacterized protein</fullName>
    </submittedName>
</protein>
<sequence>MAAPRFLASQNTPALSKLACRSNIIFGGKLSGASTYRQGVEYGNKGRNTSSEIFFEGQRSVKVRAAAAKRRGGR</sequence>
<dbReference type="AlphaFoldDB" id="A0A061QQB3"/>
<accession>A0A061QQB3</accession>
<proteinExistence type="predicted"/>
<organism evidence="1">
    <name type="scientific">Tetraselmis sp. GSL018</name>
    <dbReference type="NCBI Taxonomy" id="582737"/>
    <lineage>
        <taxon>Eukaryota</taxon>
        <taxon>Viridiplantae</taxon>
        <taxon>Chlorophyta</taxon>
        <taxon>core chlorophytes</taxon>
        <taxon>Chlorodendrophyceae</taxon>
        <taxon>Chlorodendrales</taxon>
        <taxon>Chlorodendraceae</taxon>
        <taxon>Tetraselmis</taxon>
    </lineage>
</organism>
<dbReference type="EMBL" id="GBEZ01025139">
    <property type="protein sequence ID" value="JAC61913.1"/>
    <property type="molecule type" value="Transcribed_RNA"/>
</dbReference>
<evidence type="ECO:0000313" key="1">
    <source>
        <dbReference type="EMBL" id="JAC61913.1"/>
    </source>
</evidence>
<name>A0A061QQB3_9CHLO</name>
<feature type="non-terminal residue" evidence="1">
    <location>
        <position position="74"/>
    </location>
</feature>